<dbReference type="AlphaFoldDB" id="A0A9N9DR59"/>
<proteinExistence type="predicted"/>
<organism evidence="2 3">
    <name type="scientific">Dentiscutata erythropus</name>
    <dbReference type="NCBI Taxonomy" id="1348616"/>
    <lineage>
        <taxon>Eukaryota</taxon>
        <taxon>Fungi</taxon>
        <taxon>Fungi incertae sedis</taxon>
        <taxon>Mucoromycota</taxon>
        <taxon>Glomeromycotina</taxon>
        <taxon>Glomeromycetes</taxon>
        <taxon>Diversisporales</taxon>
        <taxon>Gigasporaceae</taxon>
        <taxon>Dentiscutata</taxon>
    </lineage>
</organism>
<feature type="region of interest" description="Disordered" evidence="1">
    <location>
        <begin position="68"/>
        <end position="101"/>
    </location>
</feature>
<accession>A0A9N9DR59</accession>
<evidence type="ECO:0000256" key="1">
    <source>
        <dbReference type="SAM" id="MobiDB-lite"/>
    </source>
</evidence>
<comment type="caution">
    <text evidence="2">The sequence shown here is derived from an EMBL/GenBank/DDBJ whole genome shotgun (WGS) entry which is preliminary data.</text>
</comment>
<evidence type="ECO:0000313" key="2">
    <source>
        <dbReference type="EMBL" id="CAG8647838.1"/>
    </source>
</evidence>
<evidence type="ECO:0000313" key="3">
    <source>
        <dbReference type="Proteomes" id="UP000789405"/>
    </source>
</evidence>
<reference evidence="2" key="1">
    <citation type="submission" date="2021-06" db="EMBL/GenBank/DDBJ databases">
        <authorList>
            <person name="Kallberg Y."/>
            <person name="Tangrot J."/>
            <person name="Rosling A."/>
        </authorList>
    </citation>
    <scope>NUCLEOTIDE SEQUENCE</scope>
    <source>
        <strain evidence="2">MA453B</strain>
    </source>
</reference>
<dbReference type="Proteomes" id="UP000789405">
    <property type="component" value="Unassembled WGS sequence"/>
</dbReference>
<name>A0A9N9DR59_9GLOM</name>
<gene>
    <name evidence="2" type="ORF">DERYTH_LOCUS10018</name>
</gene>
<feature type="compositionally biased region" description="Polar residues" evidence="1">
    <location>
        <begin position="74"/>
        <end position="93"/>
    </location>
</feature>
<sequence length="101" mass="11823">MRRSNTLRKWFEKTLKDNDIIKFEYSVYENIEIIEKDVTINELSQIYKNVNTDDDDLTKLLLKEASVQKLRRPSQPSSKTSENSITRTSNETSVRGVLEIL</sequence>
<protein>
    <submittedName>
        <fullName evidence="2">28403_t:CDS:1</fullName>
    </submittedName>
</protein>
<keyword evidence="3" id="KW-1185">Reference proteome</keyword>
<dbReference type="EMBL" id="CAJVPY010005657">
    <property type="protein sequence ID" value="CAG8647838.1"/>
    <property type="molecule type" value="Genomic_DNA"/>
</dbReference>